<dbReference type="CDD" id="cd17035">
    <property type="entry name" value="T3SC_IB_Spa15-like"/>
    <property type="match status" value="1"/>
</dbReference>
<reference evidence="1 2" key="1">
    <citation type="submission" date="2018-12" db="EMBL/GenBank/DDBJ databases">
        <title>Complete genome sequence of Iodobacter sp. H11R3.</title>
        <authorList>
            <person name="Bae J.-W."/>
        </authorList>
    </citation>
    <scope>NUCLEOTIDE SEQUENCE [LARGE SCALE GENOMIC DNA]</scope>
    <source>
        <strain evidence="1 2">H11R3</strain>
    </source>
</reference>
<dbReference type="AlphaFoldDB" id="A0A3S8ZQZ2"/>
<proteinExistence type="predicted"/>
<name>A0A3S8ZQZ2_9NEIS</name>
<evidence type="ECO:0000313" key="2">
    <source>
        <dbReference type="Proteomes" id="UP000282438"/>
    </source>
</evidence>
<dbReference type="PRINTS" id="PR01305">
    <property type="entry name" value="SSPAKPROTEIN"/>
</dbReference>
<accession>A0A3S8ZQZ2</accession>
<dbReference type="Proteomes" id="UP000282438">
    <property type="component" value="Chromosome"/>
</dbReference>
<dbReference type="EMBL" id="CP034433">
    <property type="protein sequence ID" value="AZN35892.1"/>
    <property type="molecule type" value="Genomic_DNA"/>
</dbReference>
<dbReference type="InterPro" id="IPR003065">
    <property type="entry name" value="Invas_SpaK"/>
</dbReference>
<protein>
    <submittedName>
        <fullName evidence="1">Type III secretion system chaperone SpaK</fullName>
    </submittedName>
</protein>
<evidence type="ECO:0000313" key="1">
    <source>
        <dbReference type="EMBL" id="AZN35892.1"/>
    </source>
</evidence>
<keyword evidence="2" id="KW-1185">Reference proteome</keyword>
<dbReference type="Gene3D" id="3.30.1460.10">
    <property type="match status" value="1"/>
</dbReference>
<organism evidence="1 2">
    <name type="scientific">Iodobacter ciconiae</name>
    <dbReference type="NCBI Taxonomy" id="2496266"/>
    <lineage>
        <taxon>Bacteria</taxon>
        <taxon>Pseudomonadati</taxon>
        <taxon>Pseudomonadota</taxon>
        <taxon>Betaproteobacteria</taxon>
        <taxon>Neisseriales</taxon>
        <taxon>Chitinibacteraceae</taxon>
        <taxon>Iodobacter</taxon>
    </lineage>
</organism>
<gene>
    <name evidence="1" type="primary">spaK</name>
    <name evidence="1" type="synonym">invB</name>
    <name evidence="1" type="ORF">EJO50_04990</name>
</gene>
<dbReference type="SUPFAM" id="SSF69635">
    <property type="entry name" value="Type III secretory system chaperone-like"/>
    <property type="match status" value="1"/>
</dbReference>
<dbReference type="Pfam" id="PF03519">
    <property type="entry name" value="Invas_SpaK"/>
    <property type="match status" value="1"/>
</dbReference>
<sequence>MLTIDIATLVRDALKENGCEQVLNNSDLDSHSTIALDLYNLPSIYISNRDGEVWLWSQLIEHDDRVIEQCSTRLLNTLMQGCHFVRGEQLQLMVSGGYLELRGLLKADFLQDSRRFSEAMDGYLEQLERFAELVQ</sequence>
<dbReference type="RefSeq" id="WP_125972051.1">
    <property type="nucleotide sequence ID" value="NZ_CP034433.1"/>
</dbReference>
<dbReference type="KEGG" id="iod:EJO50_04990"/>
<dbReference type="OrthoDB" id="8588812at2"/>